<evidence type="ECO:0000313" key="2">
    <source>
        <dbReference type="EMBL" id="KAG0150670.1"/>
    </source>
</evidence>
<sequence length="245" mass="27248">MLPPTHLLTLIFILASLTVSAVFVKTKGHKCTLTYYISQNTSWANGTFYNEDGVVAINTRQTGSNISFFENNIKLSSIPASGASCYNLTVQDSHGVRFSTYINYTQRLYTWRFQGPIGPSFVWKLSHSKGKRSKDKHSKDKHSKHKIRITGVVTEEGKTQIVAKTSVAKPDKVPNVFNGKGAYRIEIVKSAGANDVPDRLELMELLYLLSMGPRSCPTNYQIITSSFWPDDPDLGEDSLSMPSCS</sequence>
<keyword evidence="1" id="KW-0732">Signal</keyword>
<reference evidence="2" key="1">
    <citation type="submission" date="2013-11" db="EMBL/GenBank/DDBJ databases">
        <title>Genome sequence of the fusiform rust pathogen reveals effectors for host alternation and coevolution with pine.</title>
        <authorList>
            <consortium name="DOE Joint Genome Institute"/>
            <person name="Smith K."/>
            <person name="Pendleton A."/>
            <person name="Kubisiak T."/>
            <person name="Anderson C."/>
            <person name="Salamov A."/>
            <person name="Aerts A."/>
            <person name="Riley R."/>
            <person name="Clum A."/>
            <person name="Lindquist E."/>
            <person name="Ence D."/>
            <person name="Campbell M."/>
            <person name="Kronenberg Z."/>
            <person name="Feau N."/>
            <person name="Dhillon B."/>
            <person name="Hamelin R."/>
            <person name="Burleigh J."/>
            <person name="Smith J."/>
            <person name="Yandell M."/>
            <person name="Nelson C."/>
            <person name="Grigoriev I."/>
            <person name="Davis J."/>
        </authorList>
    </citation>
    <scope>NUCLEOTIDE SEQUENCE</scope>
    <source>
        <strain evidence="2">G11</strain>
    </source>
</reference>
<name>A0A9P6TGF3_9BASI</name>
<comment type="caution">
    <text evidence="2">The sequence shown here is derived from an EMBL/GenBank/DDBJ whole genome shotgun (WGS) entry which is preliminary data.</text>
</comment>
<evidence type="ECO:0000256" key="1">
    <source>
        <dbReference type="SAM" id="SignalP"/>
    </source>
</evidence>
<accession>A0A9P6TGF3</accession>
<dbReference type="EMBL" id="MU167217">
    <property type="protein sequence ID" value="KAG0150670.1"/>
    <property type="molecule type" value="Genomic_DNA"/>
</dbReference>
<proteinExistence type="predicted"/>
<gene>
    <name evidence="2" type="ORF">CROQUDRAFT_651883</name>
</gene>
<keyword evidence="3" id="KW-1185">Reference proteome</keyword>
<organism evidence="2 3">
    <name type="scientific">Cronartium quercuum f. sp. fusiforme G11</name>
    <dbReference type="NCBI Taxonomy" id="708437"/>
    <lineage>
        <taxon>Eukaryota</taxon>
        <taxon>Fungi</taxon>
        <taxon>Dikarya</taxon>
        <taxon>Basidiomycota</taxon>
        <taxon>Pucciniomycotina</taxon>
        <taxon>Pucciniomycetes</taxon>
        <taxon>Pucciniales</taxon>
        <taxon>Coleosporiaceae</taxon>
        <taxon>Cronartium</taxon>
    </lineage>
</organism>
<evidence type="ECO:0000313" key="3">
    <source>
        <dbReference type="Proteomes" id="UP000886653"/>
    </source>
</evidence>
<feature type="signal peptide" evidence="1">
    <location>
        <begin position="1"/>
        <end position="21"/>
    </location>
</feature>
<feature type="chain" id="PRO_5040282940" evidence="1">
    <location>
        <begin position="22"/>
        <end position="245"/>
    </location>
</feature>
<dbReference type="Proteomes" id="UP000886653">
    <property type="component" value="Unassembled WGS sequence"/>
</dbReference>
<protein>
    <submittedName>
        <fullName evidence="2">Uncharacterized protein</fullName>
    </submittedName>
</protein>
<dbReference type="AlphaFoldDB" id="A0A9P6TGF3"/>